<dbReference type="Gene3D" id="3.90.1140.10">
    <property type="entry name" value="Cyclic phosphodiesterase"/>
    <property type="match status" value="1"/>
</dbReference>
<dbReference type="GO" id="GO:0016874">
    <property type="term" value="F:ligase activity"/>
    <property type="evidence" value="ECO:0007669"/>
    <property type="project" value="UniProtKB-KW"/>
</dbReference>
<evidence type="ECO:0000313" key="2">
    <source>
        <dbReference type="Proteomes" id="UP001299068"/>
    </source>
</evidence>
<gene>
    <name evidence="1" type="ORF">K5V21_16390</name>
</gene>
<dbReference type="PANTHER" id="PTHR36039">
    <property type="match status" value="1"/>
</dbReference>
<evidence type="ECO:0000313" key="1">
    <source>
        <dbReference type="EMBL" id="MBY0757023.1"/>
    </source>
</evidence>
<organism evidence="1 2">
    <name type="scientific">Clostridium sardiniense</name>
    <name type="common">Clostridium absonum</name>
    <dbReference type="NCBI Taxonomy" id="29369"/>
    <lineage>
        <taxon>Bacteria</taxon>
        <taxon>Bacillati</taxon>
        <taxon>Bacillota</taxon>
        <taxon>Clostridia</taxon>
        <taxon>Eubacteriales</taxon>
        <taxon>Clostridiaceae</taxon>
        <taxon>Clostridium</taxon>
    </lineage>
</organism>
<comment type="caution">
    <text evidence="1">The sequence shown here is derived from an EMBL/GenBank/DDBJ whole genome shotgun (WGS) entry which is preliminary data.</text>
</comment>
<name>A0ABS7L2C8_CLOSR</name>
<protein>
    <submittedName>
        <fullName evidence="1">2'-5' RNA ligase family protein</fullName>
    </submittedName>
</protein>
<dbReference type="SUPFAM" id="SSF55144">
    <property type="entry name" value="LigT-like"/>
    <property type="match status" value="1"/>
</dbReference>
<proteinExistence type="predicted"/>
<keyword evidence="1" id="KW-0436">Ligase</keyword>
<dbReference type="RefSeq" id="WP_204596682.1">
    <property type="nucleotide sequence ID" value="NZ_JAFBDA010000036.1"/>
</dbReference>
<dbReference type="Pfam" id="PF13563">
    <property type="entry name" value="2_5_RNA_ligase2"/>
    <property type="match status" value="1"/>
</dbReference>
<dbReference type="PANTHER" id="PTHR36039:SF2">
    <property type="entry name" value="RNA LIGASE_CYCLIC NUCLEOTIDE PHOSPHODIESTERASE FAMILY PROTEIN"/>
    <property type="match status" value="1"/>
</dbReference>
<keyword evidence="2" id="KW-1185">Reference proteome</keyword>
<dbReference type="InterPro" id="IPR009097">
    <property type="entry name" value="Cyclic_Pdiesterase"/>
</dbReference>
<dbReference type="Proteomes" id="UP001299068">
    <property type="component" value="Unassembled WGS sequence"/>
</dbReference>
<accession>A0ABS7L2C8</accession>
<dbReference type="EMBL" id="JAIKTU010000016">
    <property type="protein sequence ID" value="MBY0757023.1"/>
    <property type="molecule type" value="Genomic_DNA"/>
</dbReference>
<sequence>MYAVDVFLDNKSSRYVTSIWEQLSSSGIDSSLKNTDGLAPHITLAIYEDIDEDKFIARMKEFRSKLKVIDTRFDALGAFPTTGACFLTPVITEVLLDYHKEYYDFFKEFEESARSYYLPGKWNPHCSLAMGLSKQKLKEVFNFVVDIYEPFEASFDGIALYKVEMENGKFTDSIRLF</sequence>
<reference evidence="1 2" key="1">
    <citation type="journal article" date="2021" name="Cell Host Microbe">
        <title>in vivo commensal control of Clostridioides difficile virulence.</title>
        <authorList>
            <person name="Girinathan B.P."/>
            <person name="Dibenedetto N."/>
            <person name="Worley J.N."/>
            <person name="Peltier J."/>
            <person name="Arrieta-Ortiz M.L."/>
            <person name="Rupa Christinal Immanuel S."/>
            <person name="Lavin R."/>
            <person name="Delaney M.L."/>
            <person name="Cummins C."/>
            <person name="Hoffmann M."/>
            <person name="Luo Y."/>
            <person name="Gonzalez-Escalona N."/>
            <person name="Allard M."/>
            <person name="Onderdonk A.B."/>
            <person name="Gerber G.K."/>
            <person name="Sonenshein A.L."/>
            <person name="Baliga N."/>
            <person name="Dupuy B."/>
            <person name="Bry L."/>
        </authorList>
    </citation>
    <scope>NUCLEOTIDE SEQUENCE [LARGE SCALE GENOMIC DNA]</scope>
    <source>
        <strain evidence="1 2">DSM 599</strain>
    </source>
</reference>